<evidence type="ECO:0000313" key="3">
    <source>
        <dbReference type="Proteomes" id="UP000263232"/>
    </source>
</evidence>
<dbReference type="InterPro" id="IPR052339">
    <property type="entry name" value="Fe-S_Maturation_MIP18"/>
</dbReference>
<dbReference type="RefSeq" id="WP_118990952.1">
    <property type="nucleotide sequence ID" value="NZ_CP023434.1"/>
</dbReference>
<dbReference type="OrthoDB" id="9805360at2"/>
<dbReference type="PANTHER" id="PTHR42831">
    <property type="entry name" value="FE-S PROTEIN MATURATION AUXILIARY FACTOR YITW"/>
    <property type="match status" value="1"/>
</dbReference>
<sequence length="113" mass="12525">MRDDITLNPLAEAKADDIQAQLETIFDPEIGLDIYNLGLIYEIHLDEAGLCQVTLTFTGVACACIETVPVELKEKLVTIPGIDEVKVNVVWSPVWNMTRISRLGRMTLGINPN</sequence>
<keyword evidence="3" id="KW-1185">Reference proteome</keyword>
<dbReference type="Pfam" id="PF01883">
    <property type="entry name" value="FeS_assembly_P"/>
    <property type="match status" value="1"/>
</dbReference>
<protein>
    <submittedName>
        <fullName evidence="2">Aromatic ring hydroxylase</fullName>
    </submittedName>
</protein>
<evidence type="ECO:0000313" key="2">
    <source>
        <dbReference type="EMBL" id="AXY26054.1"/>
    </source>
</evidence>
<accession>A0A347WLU7</accession>
<dbReference type="InterPro" id="IPR002744">
    <property type="entry name" value="MIP18-like"/>
</dbReference>
<feature type="domain" description="MIP18 family-like" evidence="1">
    <location>
        <begin position="16"/>
        <end position="89"/>
    </location>
</feature>
<gene>
    <name evidence="2" type="ORF">CL176_08595</name>
</gene>
<dbReference type="KEGG" id="abae:CL176_08595"/>
<dbReference type="Gene3D" id="3.30.300.130">
    <property type="entry name" value="Fe-S cluster assembly (FSCA)"/>
    <property type="match status" value="1"/>
</dbReference>
<name>A0A347WLU7_9LACT</name>
<organism evidence="2 3">
    <name type="scientific">Suicoccus acidiformans</name>
    <dbReference type="NCBI Taxonomy" id="2036206"/>
    <lineage>
        <taxon>Bacteria</taxon>
        <taxon>Bacillati</taxon>
        <taxon>Bacillota</taxon>
        <taxon>Bacilli</taxon>
        <taxon>Lactobacillales</taxon>
        <taxon>Aerococcaceae</taxon>
        <taxon>Suicoccus</taxon>
    </lineage>
</organism>
<dbReference type="EMBL" id="CP023434">
    <property type="protein sequence ID" value="AXY26054.1"/>
    <property type="molecule type" value="Genomic_DNA"/>
</dbReference>
<dbReference type="Proteomes" id="UP000263232">
    <property type="component" value="Chromosome"/>
</dbReference>
<reference evidence="2 3" key="1">
    <citation type="submission" date="2017-09" db="EMBL/GenBank/DDBJ databases">
        <title>Complete genome sequence of Oxytococcus suis strain ZY16052.</title>
        <authorList>
            <person name="Li F."/>
        </authorList>
    </citation>
    <scope>NUCLEOTIDE SEQUENCE [LARGE SCALE GENOMIC DNA]</scope>
    <source>
        <strain evidence="2 3">ZY16052</strain>
    </source>
</reference>
<evidence type="ECO:0000259" key="1">
    <source>
        <dbReference type="Pfam" id="PF01883"/>
    </source>
</evidence>
<proteinExistence type="predicted"/>
<dbReference type="PANTHER" id="PTHR42831:SF1">
    <property type="entry name" value="FE-S PROTEIN MATURATION AUXILIARY FACTOR YITW"/>
    <property type="match status" value="1"/>
</dbReference>
<dbReference type="AlphaFoldDB" id="A0A347WLU7"/>
<dbReference type="InterPro" id="IPR034904">
    <property type="entry name" value="FSCA_dom_sf"/>
</dbReference>
<dbReference type="SUPFAM" id="SSF117916">
    <property type="entry name" value="Fe-S cluster assembly (FSCA) domain-like"/>
    <property type="match status" value="1"/>
</dbReference>